<keyword evidence="2" id="KW-1185">Reference proteome</keyword>
<name>A0A0U5FTG5_ASPCI</name>
<dbReference type="EMBL" id="CDMC01000001">
    <property type="protein sequence ID" value="CEL01869.1"/>
    <property type="molecule type" value="Genomic_DNA"/>
</dbReference>
<accession>A0A0U5FTG5</accession>
<evidence type="ECO:0000313" key="1">
    <source>
        <dbReference type="EMBL" id="CEL01869.1"/>
    </source>
</evidence>
<dbReference type="STRING" id="454130.A0A0U5FTG5"/>
<organism evidence="1 2">
    <name type="scientific">Aspergillus calidoustus</name>
    <dbReference type="NCBI Taxonomy" id="454130"/>
    <lineage>
        <taxon>Eukaryota</taxon>
        <taxon>Fungi</taxon>
        <taxon>Dikarya</taxon>
        <taxon>Ascomycota</taxon>
        <taxon>Pezizomycotina</taxon>
        <taxon>Eurotiomycetes</taxon>
        <taxon>Eurotiomycetidae</taxon>
        <taxon>Eurotiales</taxon>
        <taxon>Aspergillaceae</taxon>
        <taxon>Aspergillus</taxon>
        <taxon>Aspergillus subgen. Nidulantes</taxon>
    </lineage>
</organism>
<protein>
    <submittedName>
        <fullName evidence="1">Uncharacterized protein</fullName>
    </submittedName>
</protein>
<proteinExistence type="predicted"/>
<dbReference type="Proteomes" id="UP000054771">
    <property type="component" value="Unassembled WGS sequence"/>
</dbReference>
<sequence length="226" mass="25500">MRGGETVEARRLGSLMCTIREPSASCPRACARAHRDGSESATGPLQSTEYTYWGLVSAEHPSSELYRFQKRSTKRQSEEELDCGDYIRFDPEASPAYESMDAENVTVEGFGLDIWGAEIKYKPVLGPPCVSVPELPRYPFLLVAALRKIEELRFQRHLASAEVREIGRWLDTLSQEAWSNTLDCQSDHEGRVLARLFPYLHRANFSILTTISQGPTSFDESNYDKA</sequence>
<dbReference type="AlphaFoldDB" id="A0A0U5FTG5"/>
<gene>
    <name evidence="1" type="ORF">ASPCAL01445</name>
</gene>
<evidence type="ECO:0000313" key="2">
    <source>
        <dbReference type="Proteomes" id="UP000054771"/>
    </source>
</evidence>
<reference evidence="2" key="1">
    <citation type="journal article" date="2016" name="Genome Announc.">
        <title>Draft genome sequences of fungus Aspergillus calidoustus.</title>
        <authorList>
            <person name="Horn F."/>
            <person name="Linde J."/>
            <person name="Mattern D.J."/>
            <person name="Walther G."/>
            <person name="Guthke R."/>
            <person name="Scherlach K."/>
            <person name="Martin K."/>
            <person name="Brakhage A.A."/>
            <person name="Petzke L."/>
            <person name="Valiante V."/>
        </authorList>
    </citation>
    <scope>NUCLEOTIDE SEQUENCE [LARGE SCALE GENOMIC DNA]</scope>
    <source>
        <strain evidence="2">SF006504</strain>
    </source>
</reference>